<reference evidence="13" key="1">
    <citation type="journal article" date="2006" name="Proc. Natl. Acad. Sci. U.S.A.">
        <title>Genome analysis of the smallest free-living eukaryote Ostreococcus tauri unveils many unique features.</title>
        <authorList>
            <person name="Derelle E."/>
            <person name="Ferraz C."/>
            <person name="Rombauts S."/>
            <person name="Rouze P."/>
            <person name="Worden A.Z."/>
            <person name="Robbens S."/>
            <person name="Partensky F."/>
            <person name="Degroeve S."/>
            <person name="Echeynie S."/>
            <person name="Cooke R."/>
            <person name="Saeys Y."/>
            <person name="Wuyts J."/>
            <person name="Jabbari K."/>
            <person name="Bowler C."/>
            <person name="Panaud O."/>
            <person name="Piegu B."/>
            <person name="Ball S.G."/>
            <person name="Ral J.-P."/>
            <person name="Bouget F.-Y."/>
            <person name="Piganeau G."/>
            <person name="De Baets B."/>
            <person name="Picard A."/>
            <person name="Delseny M."/>
            <person name="Demaille J."/>
            <person name="Van de Peer Y."/>
            <person name="Moreau H."/>
        </authorList>
    </citation>
    <scope>NUCLEOTIDE SEQUENCE [LARGE SCALE GENOMIC DNA]</scope>
    <source>
        <strain evidence="13">OTTH 0595 / CCAP 157/2 / RCC745</strain>
    </source>
</reference>
<evidence type="ECO:0000313" key="12">
    <source>
        <dbReference type="EMBL" id="CEG00812.1"/>
    </source>
</evidence>
<comment type="subcellular location">
    <subcellularLocation>
        <location evidence="1">Nucleus</location>
    </subcellularLocation>
</comment>
<dbReference type="OrthoDB" id="60033at2759"/>
<feature type="region of interest" description="Disordered" evidence="10">
    <location>
        <begin position="242"/>
        <end position="286"/>
    </location>
</feature>
<dbReference type="InterPro" id="IPR036388">
    <property type="entry name" value="WH-like_DNA-bd_sf"/>
</dbReference>
<proteinExistence type="inferred from homology"/>
<keyword evidence="3" id="KW-0597">Phosphoprotein</keyword>
<dbReference type="GO" id="GO:0003700">
    <property type="term" value="F:DNA-binding transcription factor activity"/>
    <property type="evidence" value="ECO:0007669"/>
    <property type="project" value="InterPro"/>
</dbReference>
<evidence type="ECO:0000256" key="7">
    <source>
        <dbReference type="ARBA" id="ARBA00023163"/>
    </source>
</evidence>
<evidence type="ECO:0000256" key="8">
    <source>
        <dbReference type="ARBA" id="ARBA00023242"/>
    </source>
</evidence>
<dbReference type="EMBL" id="CAID01000020">
    <property type="protein sequence ID" value="CEG00812.1"/>
    <property type="molecule type" value="Genomic_DNA"/>
</dbReference>
<feature type="region of interest" description="Disordered" evidence="10">
    <location>
        <begin position="300"/>
        <end position="323"/>
    </location>
</feature>
<keyword evidence="5 12" id="KW-0346">Stress response</keyword>
<keyword evidence="7" id="KW-0804">Transcription</keyword>
<evidence type="ECO:0000256" key="3">
    <source>
        <dbReference type="ARBA" id="ARBA00022553"/>
    </source>
</evidence>
<dbReference type="SUPFAM" id="SSF46785">
    <property type="entry name" value="Winged helix' DNA-binding domain"/>
    <property type="match status" value="1"/>
</dbReference>
<gene>
    <name evidence="12" type="ORF">OT_ostta20g00060</name>
</gene>
<feature type="region of interest" description="Disordered" evidence="10">
    <location>
        <begin position="392"/>
        <end position="414"/>
    </location>
</feature>
<dbReference type="PANTHER" id="PTHR10015:SF427">
    <property type="entry name" value="HEAT SHOCK FACTOR PROTEIN"/>
    <property type="match status" value="1"/>
</dbReference>
<dbReference type="PANTHER" id="PTHR10015">
    <property type="entry name" value="HEAT SHOCK TRANSCRIPTION FACTOR"/>
    <property type="match status" value="1"/>
</dbReference>
<feature type="compositionally biased region" description="Gly residues" evidence="10">
    <location>
        <begin position="135"/>
        <end position="145"/>
    </location>
</feature>
<dbReference type="GeneID" id="34946573"/>
<evidence type="ECO:0000256" key="2">
    <source>
        <dbReference type="ARBA" id="ARBA00011233"/>
    </source>
</evidence>
<keyword evidence="6" id="KW-0238">DNA-binding</keyword>
<evidence type="ECO:0000259" key="11">
    <source>
        <dbReference type="SMART" id="SM00415"/>
    </source>
</evidence>
<reference evidence="12 13" key="2">
    <citation type="journal article" date="2014" name="BMC Genomics">
        <title>An improved genome of the model marine alga Ostreococcus tauri unfolds by assessing Illumina de novo assemblies.</title>
        <authorList>
            <person name="Blanc-Mathieu R."/>
            <person name="Verhelst B."/>
            <person name="Derelle E."/>
            <person name="Rombauts S."/>
            <person name="Bouget F.Y."/>
            <person name="Carre I."/>
            <person name="Chateau A."/>
            <person name="Eyre-Walker A."/>
            <person name="Grimsley N."/>
            <person name="Moreau H."/>
            <person name="Piegu B."/>
            <person name="Rivals E."/>
            <person name="Schackwitz W."/>
            <person name="Van de Peer Y."/>
            <person name="Piganeau G."/>
        </authorList>
    </citation>
    <scope>NUCLEOTIDE SEQUENCE [LARGE SCALE GENOMIC DNA]</scope>
    <source>
        <strain evidence="13">OTTH 0595 / CCAP 157/2 / RCC745</strain>
    </source>
</reference>
<dbReference type="Pfam" id="PF00447">
    <property type="entry name" value="HSF_DNA-bind"/>
    <property type="match status" value="1"/>
</dbReference>
<dbReference type="GO" id="GO:0043565">
    <property type="term" value="F:sequence-specific DNA binding"/>
    <property type="evidence" value="ECO:0007669"/>
    <property type="project" value="InterPro"/>
</dbReference>
<feature type="compositionally biased region" description="Basic and acidic residues" evidence="10">
    <location>
        <begin position="392"/>
        <end position="401"/>
    </location>
</feature>
<dbReference type="FunFam" id="1.10.10.10:FF:000037">
    <property type="entry name" value="Heat stress transcription factor B-4"/>
    <property type="match status" value="1"/>
</dbReference>
<feature type="compositionally biased region" description="Low complexity" evidence="10">
    <location>
        <begin position="307"/>
        <end position="317"/>
    </location>
</feature>
<feature type="region of interest" description="Disordered" evidence="10">
    <location>
        <begin position="109"/>
        <end position="151"/>
    </location>
</feature>
<dbReference type="InParanoid" id="A0A096PA50"/>
<dbReference type="InterPro" id="IPR036390">
    <property type="entry name" value="WH_DNA-bd_sf"/>
</dbReference>
<evidence type="ECO:0000256" key="9">
    <source>
        <dbReference type="RuleBase" id="RU004020"/>
    </source>
</evidence>
<keyword evidence="13" id="KW-1185">Reference proteome</keyword>
<feature type="compositionally biased region" description="Polar residues" evidence="10">
    <location>
        <begin position="404"/>
        <end position="414"/>
    </location>
</feature>
<keyword evidence="8" id="KW-0539">Nucleus</keyword>
<name>A0A096PA50_OSTTA</name>
<dbReference type="RefSeq" id="XP_022840597.1">
    <property type="nucleotide sequence ID" value="XM_022984725.1"/>
</dbReference>
<feature type="domain" description="HSF-type DNA-binding" evidence="11">
    <location>
        <begin position="22"/>
        <end position="115"/>
    </location>
</feature>
<evidence type="ECO:0000256" key="10">
    <source>
        <dbReference type="SAM" id="MobiDB-lite"/>
    </source>
</evidence>
<dbReference type="KEGG" id="ota:OT_ostta20g00060"/>
<accession>A0A096PA50</accession>
<sequence>MSNASAQPGSATGTSTPFATVNVSPFLWKTWNLVTDEQSNDVIAWNENGRTFTVWKPDVLESEYLPKTFKHSNFASFVRQLNNYGFRKCHSDRYEFGVEGFERGRPELLTTLKRHDAPRSKRGGASSSTAKKAGEGSGAGRGGASKGPSSLALKGDSLELGHYGGLANELEFLKRDRALLVQEVMRLRDAQLLQREEVSRLQARLEHTENFQTQMRQFVQAVHDGENISSALRESGLAGANAALSGSRKRRGAPRYLPALETGTSGQTPSSNDAEEHPLGSLGSLGSPIGALSLEEIADDDFGIPSTTPGGTTLTLPWSDFLPDDDAPTNESLRSMVEQMARGEDGKFSADALEAGDDTFSALARMNSEQLNRQLSLSFLDSDEMNDMVRELRIEDDEAKKSTKNGASKRQVRT</sequence>
<dbReference type="GO" id="GO:0005634">
    <property type="term" value="C:nucleus"/>
    <property type="evidence" value="ECO:0007669"/>
    <property type="project" value="UniProtKB-SubCell"/>
</dbReference>
<dbReference type="Gene3D" id="1.10.10.10">
    <property type="entry name" value="Winged helix-like DNA-binding domain superfamily/Winged helix DNA-binding domain"/>
    <property type="match status" value="1"/>
</dbReference>
<dbReference type="PRINTS" id="PR00056">
    <property type="entry name" value="HSFDOMAIN"/>
</dbReference>
<dbReference type="FunCoup" id="A0A096PA50">
    <property type="interactions" value="682"/>
</dbReference>
<keyword evidence="4" id="KW-0805">Transcription regulation</keyword>
<evidence type="ECO:0000256" key="4">
    <source>
        <dbReference type="ARBA" id="ARBA00023015"/>
    </source>
</evidence>
<comment type="subunit">
    <text evidence="2">Homotrimer.</text>
</comment>
<dbReference type="InterPro" id="IPR000232">
    <property type="entry name" value="HSF_DNA-bd"/>
</dbReference>
<feature type="compositionally biased region" description="Polar residues" evidence="10">
    <location>
        <begin position="262"/>
        <end position="272"/>
    </location>
</feature>
<comment type="caution">
    <text evidence="12">The sequence shown here is derived from an EMBL/GenBank/DDBJ whole genome shotgun (WGS) entry which is preliminary data.</text>
</comment>
<dbReference type="SMART" id="SM00415">
    <property type="entry name" value="HSF"/>
    <property type="match status" value="1"/>
</dbReference>
<dbReference type="AlphaFoldDB" id="A0A096PA50"/>
<dbReference type="Proteomes" id="UP000009170">
    <property type="component" value="Unassembled WGS sequence"/>
</dbReference>
<dbReference type="STRING" id="70448.A0A096PA50"/>
<evidence type="ECO:0000313" key="13">
    <source>
        <dbReference type="Proteomes" id="UP000009170"/>
    </source>
</evidence>
<organism evidence="12 13">
    <name type="scientific">Ostreococcus tauri</name>
    <name type="common">Marine green alga</name>
    <dbReference type="NCBI Taxonomy" id="70448"/>
    <lineage>
        <taxon>Eukaryota</taxon>
        <taxon>Viridiplantae</taxon>
        <taxon>Chlorophyta</taxon>
        <taxon>Mamiellophyceae</taxon>
        <taxon>Mamiellales</taxon>
        <taxon>Bathycoccaceae</taxon>
        <taxon>Ostreococcus</taxon>
    </lineage>
</organism>
<protein>
    <submittedName>
        <fullName evidence="12">Heat shock transcription factor family</fullName>
    </submittedName>
</protein>
<evidence type="ECO:0000256" key="1">
    <source>
        <dbReference type="ARBA" id="ARBA00004123"/>
    </source>
</evidence>
<evidence type="ECO:0000256" key="6">
    <source>
        <dbReference type="ARBA" id="ARBA00023125"/>
    </source>
</evidence>
<evidence type="ECO:0000256" key="5">
    <source>
        <dbReference type="ARBA" id="ARBA00023016"/>
    </source>
</evidence>
<comment type="similarity">
    <text evidence="9">Belongs to the HSF family.</text>
</comment>